<dbReference type="SUPFAM" id="SSF88713">
    <property type="entry name" value="Glycoside hydrolase/deacetylase"/>
    <property type="match status" value="1"/>
</dbReference>
<dbReference type="Gene3D" id="3.20.20.370">
    <property type="entry name" value="Glycoside hydrolase/deacetylase"/>
    <property type="match status" value="1"/>
</dbReference>
<dbReference type="AlphaFoldDB" id="A0A383BSD3"/>
<feature type="non-terminal residue" evidence="2">
    <location>
        <position position="1"/>
    </location>
</feature>
<organism evidence="2">
    <name type="scientific">marine metagenome</name>
    <dbReference type="NCBI Taxonomy" id="408172"/>
    <lineage>
        <taxon>unclassified sequences</taxon>
        <taxon>metagenomes</taxon>
        <taxon>ecological metagenomes</taxon>
    </lineage>
</organism>
<feature type="domain" description="NodB homology" evidence="1">
    <location>
        <begin position="91"/>
        <end position="188"/>
    </location>
</feature>
<sequence>AFFFVCSSVLNKQDNLEIFRYFRTNLFSSIDDFYEQFFNLVDEYYEDELVTHKEHYPALHYLDAFLFYSKDDKWFRYLRDQVLGPERYVKMMISLMEKKNFNSAEIINELLLSEDNLKEVAKHGNLVGLHSFNHPTQMSKLSYEEQLHQYTDNYNHLKRLVGEVVSMSHPCGDYNDDTLKILSDLGIQIGFRSSLSTTEVKSRFEVPRDDHANILTRMKR</sequence>
<proteinExistence type="predicted"/>
<reference evidence="2" key="1">
    <citation type="submission" date="2018-05" db="EMBL/GenBank/DDBJ databases">
        <authorList>
            <person name="Lanie J.A."/>
            <person name="Ng W.-L."/>
            <person name="Kazmierczak K.M."/>
            <person name="Andrzejewski T.M."/>
            <person name="Davidsen T.M."/>
            <person name="Wayne K.J."/>
            <person name="Tettelin H."/>
            <person name="Glass J.I."/>
            <person name="Rusch D."/>
            <person name="Podicherti R."/>
            <person name="Tsui H.-C.T."/>
            <person name="Winkler M.E."/>
        </authorList>
    </citation>
    <scope>NUCLEOTIDE SEQUENCE</scope>
</reference>
<dbReference type="EMBL" id="UINC01202993">
    <property type="protein sequence ID" value="SVE23047.1"/>
    <property type="molecule type" value="Genomic_DNA"/>
</dbReference>
<dbReference type="GO" id="GO:0016810">
    <property type="term" value="F:hydrolase activity, acting on carbon-nitrogen (but not peptide) bonds"/>
    <property type="evidence" value="ECO:0007669"/>
    <property type="project" value="InterPro"/>
</dbReference>
<dbReference type="GO" id="GO:0005975">
    <property type="term" value="P:carbohydrate metabolic process"/>
    <property type="evidence" value="ECO:0007669"/>
    <property type="project" value="InterPro"/>
</dbReference>
<dbReference type="InterPro" id="IPR011330">
    <property type="entry name" value="Glyco_hydro/deAcase_b/a-brl"/>
</dbReference>
<evidence type="ECO:0000313" key="2">
    <source>
        <dbReference type="EMBL" id="SVE23047.1"/>
    </source>
</evidence>
<protein>
    <recommendedName>
        <fullName evidence="1">NodB homology domain-containing protein</fullName>
    </recommendedName>
</protein>
<accession>A0A383BSD3</accession>
<name>A0A383BSD3_9ZZZZ</name>
<dbReference type="Pfam" id="PF01522">
    <property type="entry name" value="Polysacc_deac_1"/>
    <property type="match status" value="1"/>
</dbReference>
<gene>
    <name evidence="2" type="ORF">METZ01_LOCUS475901</name>
</gene>
<evidence type="ECO:0000259" key="1">
    <source>
        <dbReference type="Pfam" id="PF01522"/>
    </source>
</evidence>
<dbReference type="InterPro" id="IPR002509">
    <property type="entry name" value="NODB_dom"/>
</dbReference>